<feature type="region of interest" description="Disordered" evidence="5">
    <location>
        <begin position="107"/>
        <end position="181"/>
    </location>
</feature>
<feature type="compositionally biased region" description="Low complexity" evidence="5">
    <location>
        <begin position="136"/>
        <end position="153"/>
    </location>
</feature>
<dbReference type="Pfam" id="PF13103">
    <property type="entry name" value="TonB_2"/>
    <property type="match status" value="1"/>
</dbReference>
<comment type="subcellular location">
    <subcellularLocation>
        <location evidence="1">Membrane</location>
        <topology evidence="1">Single-pass membrane protein</topology>
    </subcellularLocation>
</comment>
<keyword evidence="4" id="KW-0472">Membrane</keyword>
<organism evidence="7 8">
    <name type="scientific">Paramylibacter kogurei</name>
    <dbReference type="NCBI Taxonomy" id="1889778"/>
    <lineage>
        <taxon>Bacteria</taxon>
        <taxon>Pseudomonadati</taxon>
        <taxon>Pseudomonadota</taxon>
        <taxon>Alphaproteobacteria</taxon>
        <taxon>Rhodobacterales</taxon>
        <taxon>Paracoccaceae</taxon>
        <taxon>Paramylibacter</taxon>
    </lineage>
</organism>
<dbReference type="PROSITE" id="PS52015">
    <property type="entry name" value="TONB_CTD"/>
    <property type="match status" value="1"/>
</dbReference>
<keyword evidence="8" id="KW-1185">Reference proteome</keyword>
<feature type="domain" description="TonB C-terminal" evidence="6">
    <location>
        <begin position="188"/>
        <end position="278"/>
    </location>
</feature>
<dbReference type="SUPFAM" id="SSF74653">
    <property type="entry name" value="TolA/TonB C-terminal domain"/>
    <property type="match status" value="1"/>
</dbReference>
<evidence type="ECO:0000313" key="8">
    <source>
        <dbReference type="Proteomes" id="UP000231516"/>
    </source>
</evidence>
<dbReference type="NCBIfam" id="TIGR01352">
    <property type="entry name" value="tonB_Cterm"/>
    <property type="match status" value="1"/>
</dbReference>
<dbReference type="GO" id="GO:0016020">
    <property type="term" value="C:membrane"/>
    <property type="evidence" value="ECO:0007669"/>
    <property type="project" value="UniProtKB-SubCell"/>
</dbReference>
<reference evidence="7 8" key="1">
    <citation type="submission" date="2016-08" db="EMBL/GenBank/DDBJ databases">
        <title>Draft genome of Amylibacter sp. strain 4G11.</title>
        <authorList>
            <person name="Wong S.-K."/>
            <person name="Hamasaki K."/>
            <person name="Yoshizawa S."/>
        </authorList>
    </citation>
    <scope>NUCLEOTIDE SEQUENCE [LARGE SCALE GENOMIC DNA]</scope>
    <source>
        <strain evidence="7 8">4G11</strain>
    </source>
</reference>
<evidence type="ECO:0000259" key="6">
    <source>
        <dbReference type="PROSITE" id="PS52015"/>
    </source>
</evidence>
<dbReference type="RefSeq" id="WP_099592545.1">
    <property type="nucleotide sequence ID" value="NZ_MDGM01000012.1"/>
</dbReference>
<comment type="caution">
    <text evidence="7">The sequence shown here is derived from an EMBL/GenBank/DDBJ whole genome shotgun (WGS) entry which is preliminary data.</text>
</comment>
<evidence type="ECO:0000256" key="2">
    <source>
        <dbReference type="ARBA" id="ARBA00022692"/>
    </source>
</evidence>
<evidence type="ECO:0000256" key="1">
    <source>
        <dbReference type="ARBA" id="ARBA00004167"/>
    </source>
</evidence>
<dbReference type="GO" id="GO:0055085">
    <property type="term" value="P:transmembrane transport"/>
    <property type="evidence" value="ECO:0007669"/>
    <property type="project" value="InterPro"/>
</dbReference>
<keyword evidence="2" id="KW-0812">Transmembrane</keyword>
<dbReference type="Proteomes" id="UP000231516">
    <property type="component" value="Unassembled WGS sequence"/>
</dbReference>
<name>A0A2G5K4A7_9RHOB</name>
<dbReference type="InterPro" id="IPR006260">
    <property type="entry name" value="TonB/TolA_C"/>
</dbReference>
<protein>
    <recommendedName>
        <fullName evidence="6">TonB C-terminal domain-containing protein</fullName>
    </recommendedName>
</protein>
<dbReference type="InterPro" id="IPR037682">
    <property type="entry name" value="TonB_C"/>
</dbReference>
<dbReference type="AlphaFoldDB" id="A0A2G5K4A7"/>
<dbReference type="Gene3D" id="3.30.1150.10">
    <property type="match status" value="1"/>
</dbReference>
<feature type="compositionally biased region" description="Low complexity" evidence="5">
    <location>
        <begin position="169"/>
        <end position="181"/>
    </location>
</feature>
<evidence type="ECO:0000313" key="7">
    <source>
        <dbReference type="EMBL" id="PIB24255.1"/>
    </source>
</evidence>
<dbReference type="OrthoDB" id="7722272at2"/>
<gene>
    <name evidence="7" type="ORF">BFP76_03265</name>
</gene>
<evidence type="ECO:0000256" key="5">
    <source>
        <dbReference type="SAM" id="MobiDB-lite"/>
    </source>
</evidence>
<dbReference type="EMBL" id="MDGM01000012">
    <property type="protein sequence ID" value="PIB24255.1"/>
    <property type="molecule type" value="Genomic_DNA"/>
</dbReference>
<evidence type="ECO:0000256" key="3">
    <source>
        <dbReference type="ARBA" id="ARBA00022989"/>
    </source>
</evidence>
<sequence length="278" mass="28991">MIKLFETLGFGAIAVAVHLVMMFGLPNRGSQAGGEAGEHLLSLQGSTPQIEQLVAEWTAPPETVVTMAEEPVVAPTLPTPPVIIPSAPAPNATPALPIKDVVETPKVVAPSDQMSIKPKARPKRVKPIETAKPKVAKTPKPQAKAKNSSTASKAQKKQKSAGSGGGKSAGNAGKAAVKSGKSANSAKALEVWGAQVRRAIERRKGSVRGMKRRVTVTIRVNVAANGQVLSFQIVKSSGNAKADNAALKTLNGIKSMPKAVKGVSKSKHSFVIPMIYQP</sequence>
<accession>A0A2G5K4A7</accession>
<evidence type="ECO:0000256" key="4">
    <source>
        <dbReference type="ARBA" id="ARBA00023136"/>
    </source>
</evidence>
<proteinExistence type="predicted"/>
<keyword evidence="3" id="KW-1133">Transmembrane helix</keyword>